<sequence>MDKKYGYKAYKFAAASGNSSHTQLSTILNANPITRIIVCRTHIKFQAKTVRVFSRSLECFIKTWNSKPRYKVHQRATPQQPRNSCHDVFTSSGQSLSTC</sequence>
<feature type="region of interest" description="Disordered" evidence="1">
    <location>
        <begin position="75"/>
        <end position="99"/>
    </location>
</feature>
<dbReference type="AlphaFoldDB" id="A0A2P2N8T3"/>
<dbReference type="EMBL" id="GGEC01058378">
    <property type="protein sequence ID" value="MBX38862.1"/>
    <property type="molecule type" value="Transcribed_RNA"/>
</dbReference>
<feature type="compositionally biased region" description="Polar residues" evidence="1">
    <location>
        <begin position="76"/>
        <end position="99"/>
    </location>
</feature>
<proteinExistence type="predicted"/>
<reference evidence="2" key="1">
    <citation type="submission" date="2018-02" db="EMBL/GenBank/DDBJ databases">
        <title>Rhizophora mucronata_Transcriptome.</title>
        <authorList>
            <person name="Meera S.P."/>
            <person name="Sreeshan A."/>
            <person name="Augustine A."/>
        </authorList>
    </citation>
    <scope>NUCLEOTIDE SEQUENCE</scope>
    <source>
        <tissue evidence="2">Leaf</tissue>
    </source>
</reference>
<name>A0A2P2N8T3_RHIMU</name>
<evidence type="ECO:0000313" key="2">
    <source>
        <dbReference type="EMBL" id="MBX38862.1"/>
    </source>
</evidence>
<accession>A0A2P2N8T3</accession>
<protein>
    <submittedName>
        <fullName evidence="2">Uncharacterized protein</fullName>
    </submittedName>
</protein>
<evidence type="ECO:0000256" key="1">
    <source>
        <dbReference type="SAM" id="MobiDB-lite"/>
    </source>
</evidence>
<organism evidence="2">
    <name type="scientific">Rhizophora mucronata</name>
    <name type="common">Asiatic mangrove</name>
    <dbReference type="NCBI Taxonomy" id="61149"/>
    <lineage>
        <taxon>Eukaryota</taxon>
        <taxon>Viridiplantae</taxon>
        <taxon>Streptophyta</taxon>
        <taxon>Embryophyta</taxon>
        <taxon>Tracheophyta</taxon>
        <taxon>Spermatophyta</taxon>
        <taxon>Magnoliopsida</taxon>
        <taxon>eudicotyledons</taxon>
        <taxon>Gunneridae</taxon>
        <taxon>Pentapetalae</taxon>
        <taxon>rosids</taxon>
        <taxon>fabids</taxon>
        <taxon>Malpighiales</taxon>
        <taxon>Rhizophoraceae</taxon>
        <taxon>Rhizophora</taxon>
    </lineage>
</organism>